<evidence type="ECO:0000256" key="7">
    <source>
        <dbReference type="ARBA" id="ARBA00022840"/>
    </source>
</evidence>
<keyword evidence="5" id="KW-0547">Nucleotide-binding</keyword>
<dbReference type="GO" id="GO:0004636">
    <property type="term" value="F:phosphoribosyl-ATP diphosphatase activity"/>
    <property type="evidence" value="ECO:0007669"/>
    <property type="project" value="UniProtKB-EC"/>
</dbReference>
<evidence type="ECO:0000256" key="9">
    <source>
        <dbReference type="SAM" id="Coils"/>
    </source>
</evidence>
<keyword evidence="8" id="KW-0368">Histidine biosynthesis</keyword>
<protein>
    <recommendedName>
        <fullName evidence="3">phosphoribosyl-ATP diphosphatase</fullName>
        <ecNumber evidence="3">3.6.1.31</ecNumber>
    </recommendedName>
</protein>
<keyword evidence="7" id="KW-0067">ATP-binding</keyword>
<evidence type="ECO:0000256" key="1">
    <source>
        <dbReference type="ARBA" id="ARBA00001460"/>
    </source>
</evidence>
<reference evidence="10 11" key="1">
    <citation type="submission" date="2014-04" db="EMBL/GenBank/DDBJ databases">
        <title>Genome reduction and metabolic complementation of the dual endosymbionts in the whitefly Bemisia tabaci.</title>
        <authorList>
            <person name="Rao Q."/>
            <person name="Rollat-Farnier P.-A."/>
            <person name="Zhang Z.-X."/>
            <person name="Santos-Garcia D."/>
            <person name="Silva F.J."/>
            <person name="Moya A."/>
            <person name="Zhu D.-T."/>
            <person name="Klein C.C."/>
            <person name="Vavre F."/>
            <person name="Sagot M.-F."/>
            <person name="Liu S.-S."/>
            <person name="Mouton L."/>
            <person name="Wang X.-W."/>
        </authorList>
    </citation>
    <scope>NUCLEOTIDE SEQUENCE [LARGE SCALE GENOMIC DNA]</scope>
    <source>
        <strain evidence="10 11">BT-Q</strain>
    </source>
</reference>
<name>A0AAU8RQT3_9GAMM</name>
<dbReference type="SUPFAM" id="SSF101386">
    <property type="entry name" value="all-alpha NTP pyrophosphatases"/>
    <property type="match status" value="1"/>
</dbReference>
<proteinExistence type="predicted"/>
<dbReference type="InterPro" id="IPR008179">
    <property type="entry name" value="HisE"/>
</dbReference>
<gene>
    <name evidence="10" type="ORF">O3E_00995</name>
</gene>
<keyword evidence="6" id="KW-0378">Hydrolase</keyword>
<dbReference type="GO" id="GO:0005524">
    <property type="term" value="F:ATP binding"/>
    <property type="evidence" value="ECO:0007669"/>
    <property type="project" value="UniProtKB-KW"/>
</dbReference>
<dbReference type="Proteomes" id="UP000031624">
    <property type="component" value="Chromosome"/>
</dbReference>
<dbReference type="Pfam" id="PF01503">
    <property type="entry name" value="PRA-PH"/>
    <property type="match status" value="1"/>
</dbReference>
<accession>A0AAU8RQT3</accession>
<comment type="catalytic activity">
    <reaction evidence="1">
        <text>1-(5-phospho-beta-D-ribosyl)-ATP + H2O = 1-(5-phospho-beta-D-ribosyl)-5'-AMP + diphosphate + H(+)</text>
        <dbReference type="Rhea" id="RHEA:22828"/>
        <dbReference type="ChEBI" id="CHEBI:15377"/>
        <dbReference type="ChEBI" id="CHEBI:15378"/>
        <dbReference type="ChEBI" id="CHEBI:33019"/>
        <dbReference type="ChEBI" id="CHEBI:59457"/>
        <dbReference type="ChEBI" id="CHEBI:73183"/>
        <dbReference type="EC" id="3.6.1.31"/>
    </reaction>
</comment>
<dbReference type="EMBL" id="CP007563">
    <property type="protein sequence ID" value="AJF24106.1"/>
    <property type="molecule type" value="Genomic_DNA"/>
</dbReference>
<evidence type="ECO:0000256" key="4">
    <source>
        <dbReference type="ARBA" id="ARBA00022605"/>
    </source>
</evidence>
<dbReference type="EC" id="3.6.1.31" evidence="3"/>
<evidence type="ECO:0000256" key="3">
    <source>
        <dbReference type="ARBA" id="ARBA00012414"/>
    </source>
</evidence>
<evidence type="ECO:0000256" key="6">
    <source>
        <dbReference type="ARBA" id="ARBA00022801"/>
    </source>
</evidence>
<dbReference type="RefSeq" id="WP_014895076.1">
    <property type="nucleotide sequence ID" value="NZ_CP007563.1"/>
</dbReference>
<sequence>MDKKIESLFIILQNRKQSDHKTSYLSGLYNKDLIKTLNKIKEEINELIVTIKKFKDNKYKEKYLRYEIIKETADVWLHSLICISFLDICNTEIVEELYKRLNISGLKEKTNRVNN</sequence>
<evidence type="ECO:0000256" key="2">
    <source>
        <dbReference type="ARBA" id="ARBA00005204"/>
    </source>
</evidence>
<dbReference type="GeneID" id="66280033"/>
<dbReference type="AlphaFoldDB" id="A0AAU8RQT3"/>
<evidence type="ECO:0000313" key="11">
    <source>
        <dbReference type="Proteomes" id="UP000031624"/>
    </source>
</evidence>
<dbReference type="Gene3D" id="1.10.287.1080">
    <property type="entry name" value="MazG-like"/>
    <property type="match status" value="1"/>
</dbReference>
<comment type="pathway">
    <text evidence="2">Amino-acid biosynthesis; L-histidine biosynthesis; L-histidine from 5-phospho-alpha-D-ribose 1-diphosphate: step 2/9.</text>
</comment>
<dbReference type="InterPro" id="IPR021130">
    <property type="entry name" value="PRib-ATP_PPHydrolase-like"/>
</dbReference>
<evidence type="ECO:0000256" key="5">
    <source>
        <dbReference type="ARBA" id="ARBA00022741"/>
    </source>
</evidence>
<dbReference type="GO" id="GO:0000105">
    <property type="term" value="P:L-histidine biosynthetic process"/>
    <property type="evidence" value="ECO:0007669"/>
    <property type="project" value="UniProtKB-KW"/>
</dbReference>
<evidence type="ECO:0000256" key="8">
    <source>
        <dbReference type="ARBA" id="ARBA00023102"/>
    </source>
</evidence>
<dbReference type="CDD" id="cd11534">
    <property type="entry name" value="NTP-PPase_HisIE_like"/>
    <property type="match status" value="1"/>
</dbReference>
<dbReference type="NCBIfam" id="TIGR03188">
    <property type="entry name" value="histidine_hisI"/>
    <property type="match status" value="1"/>
</dbReference>
<dbReference type="KEGG" id="paly:O3E_00995"/>
<keyword evidence="4" id="KW-0028">Amino-acid biosynthesis</keyword>
<feature type="coiled-coil region" evidence="9">
    <location>
        <begin position="30"/>
        <end position="57"/>
    </location>
</feature>
<evidence type="ECO:0000313" key="10">
    <source>
        <dbReference type="EMBL" id="AJF24106.1"/>
    </source>
</evidence>
<keyword evidence="9" id="KW-0175">Coiled coil</keyword>
<organism evidence="10 11">
    <name type="scientific">Candidatus Portiera aleyrodidarum MED</name>
    <name type="common">Bemisia tabaci</name>
    <dbReference type="NCBI Taxonomy" id="1163752"/>
    <lineage>
        <taxon>Bacteria</taxon>
        <taxon>Pseudomonadati</taxon>
        <taxon>Pseudomonadota</taxon>
        <taxon>Gammaproteobacteria</taxon>
        <taxon>Candidatus Johnevansiales</taxon>
        <taxon>Candidatus Johnevansiaceae</taxon>
        <taxon>Candidatus Portiera</taxon>
    </lineage>
</organism>